<dbReference type="SUPFAM" id="SSF55248">
    <property type="entry name" value="PCD-like"/>
    <property type="match status" value="1"/>
</dbReference>
<evidence type="ECO:0000256" key="3">
    <source>
        <dbReference type="ARBA" id="ARBA00023239"/>
    </source>
</evidence>
<dbReference type="AlphaFoldDB" id="A0A3G1B2N9"/>
<dbReference type="KEGG" id="tah:SU86_008470"/>
<dbReference type="InterPro" id="IPR036428">
    <property type="entry name" value="PCD_sf"/>
</dbReference>
<dbReference type="PANTHER" id="PTHR12599:SF0">
    <property type="entry name" value="PTERIN-4-ALPHA-CARBINOLAMINE DEHYDRATASE"/>
    <property type="match status" value="1"/>
</dbReference>
<proteinExistence type="inferred from homology"/>
<dbReference type="EMBL" id="CP011097">
    <property type="protein sequence ID" value="AJZ76381.1"/>
    <property type="molecule type" value="Genomic_DNA"/>
</dbReference>
<evidence type="ECO:0000256" key="1">
    <source>
        <dbReference type="ARBA" id="ARBA00001554"/>
    </source>
</evidence>
<name>A0A3G1B2N9_9ARCH</name>
<dbReference type="Gene3D" id="3.30.1360.20">
    <property type="entry name" value="Transcriptional coactivator/pterin dehydratase"/>
    <property type="match status" value="1"/>
</dbReference>
<keyword evidence="3 4" id="KW-0456">Lyase</keyword>
<dbReference type="PANTHER" id="PTHR12599">
    <property type="entry name" value="PTERIN-4-ALPHA-CARBINOLAMINE DEHYDRATASE"/>
    <property type="match status" value="1"/>
</dbReference>
<dbReference type="NCBIfam" id="NF002018">
    <property type="entry name" value="PRK00823.1-3"/>
    <property type="match status" value="1"/>
</dbReference>
<comment type="similarity">
    <text evidence="2 4">Belongs to the pterin-4-alpha-carbinolamine dehydratase family.</text>
</comment>
<dbReference type="GO" id="GO:0008124">
    <property type="term" value="F:4-alpha-hydroxytetrahydrobiopterin dehydratase activity"/>
    <property type="evidence" value="ECO:0007669"/>
    <property type="project" value="UniProtKB-UniRule"/>
</dbReference>
<dbReference type="EC" id="4.2.1.96" evidence="4"/>
<dbReference type="GO" id="GO:0006729">
    <property type="term" value="P:tetrahydrobiopterin biosynthetic process"/>
    <property type="evidence" value="ECO:0007669"/>
    <property type="project" value="InterPro"/>
</dbReference>
<dbReference type="STRING" id="1603555.SU86_008470"/>
<evidence type="ECO:0000313" key="6">
    <source>
        <dbReference type="Proteomes" id="UP000266745"/>
    </source>
</evidence>
<dbReference type="CDD" id="cd00914">
    <property type="entry name" value="PCD_DCoH_subfamily_b"/>
    <property type="match status" value="1"/>
</dbReference>
<sequence>MGLMRPIGLTEEQIRTELKSLNNWSIQNGKLHREITFEDFVRAFSFMTKVALHAEKMNHHPEWFNVYNRVTIDLTTHDAGGITSNDVELAKFIESTI</sequence>
<dbReference type="Proteomes" id="UP000266745">
    <property type="component" value="Chromosome"/>
</dbReference>
<gene>
    <name evidence="5" type="ORF">SU86_008470</name>
</gene>
<organism evidence="5 6">
    <name type="scientific">Candidatus Nitrosotenuis cloacae</name>
    <dbReference type="NCBI Taxonomy" id="1603555"/>
    <lineage>
        <taxon>Archaea</taxon>
        <taxon>Nitrososphaerota</taxon>
        <taxon>Candidatus Nitrosotenuis</taxon>
    </lineage>
</organism>
<evidence type="ECO:0000256" key="4">
    <source>
        <dbReference type="HAMAP-Rule" id="MF_00434"/>
    </source>
</evidence>
<evidence type="ECO:0000256" key="2">
    <source>
        <dbReference type="ARBA" id="ARBA00006472"/>
    </source>
</evidence>
<dbReference type="InterPro" id="IPR001533">
    <property type="entry name" value="Pterin_deHydtase"/>
</dbReference>
<dbReference type="OrthoDB" id="10495at2157"/>
<comment type="catalytic activity">
    <reaction evidence="1 4">
        <text>(4aS,6R)-4a-hydroxy-L-erythro-5,6,7,8-tetrahydrobiopterin = (6R)-L-erythro-6,7-dihydrobiopterin + H2O</text>
        <dbReference type="Rhea" id="RHEA:11920"/>
        <dbReference type="ChEBI" id="CHEBI:15377"/>
        <dbReference type="ChEBI" id="CHEBI:15642"/>
        <dbReference type="ChEBI" id="CHEBI:43120"/>
        <dbReference type="EC" id="4.2.1.96"/>
    </reaction>
</comment>
<protein>
    <recommendedName>
        <fullName evidence="4">Putative pterin-4-alpha-carbinolamine dehydratase</fullName>
        <shortName evidence="4">PHS</shortName>
        <ecNumber evidence="4">4.2.1.96</ecNumber>
    </recommendedName>
    <alternativeName>
        <fullName evidence="4">4-alpha-hydroxy-tetrahydropterin dehydratase</fullName>
    </alternativeName>
    <alternativeName>
        <fullName evidence="4">Pterin carbinolamine dehydratase</fullName>
        <shortName evidence="4">PCD</shortName>
    </alternativeName>
</protein>
<keyword evidence="6" id="KW-1185">Reference proteome</keyword>
<reference evidence="5 6" key="1">
    <citation type="journal article" date="2016" name="Sci. Rep.">
        <title>A novel ammonia-oxidizing archaeon from wastewater treatment plant: Its enrichment, physiological and genomic characteristics.</title>
        <authorList>
            <person name="Li Y."/>
            <person name="Ding K."/>
            <person name="Wen X."/>
            <person name="Zhang B."/>
            <person name="Shen B."/>
            <person name="Yang Y."/>
        </authorList>
    </citation>
    <scope>NUCLEOTIDE SEQUENCE [LARGE SCALE GENOMIC DNA]</scope>
    <source>
        <strain evidence="5 6">SAT1</strain>
    </source>
</reference>
<accession>A0A3G1B2N9</accession>
<evidence type="ECO:0000313" key="5">
    <source>
        <dbReference type="EMBL" id="AJZ76381.1"/>
    </source>
</evidence>
<dbReference type="Pfam" id="PF01329">
    <property type="entry name" value="Pterin_4a"/>
    <property type="match status" value="1"/>
</dbReference>
<dbReference type="NCBIfam" id="NF002017">
    <property type="entry name" value="PRK00823.1-2"/>
    <property type="match status" value="1"/>
</dbReference>
<dbReference type="HAMAP" id="MF_00434">
    <property type="entry name" value="Pterin_4_alpha"/>
    <property type="match status" value="1"/>
</dbReference>